<dbReference type="PANTHER" id="PTHR30461">
    <property type="entry name" value="DNA-INVERTASE FROM LAMBDOID PROPHAGE"/>
    <property type="match status" value="1"/>
</dbReference>
<sequence length="206" mass="23520">MKVKYNRVSTTQQTGDRFSIDTEKYDLTLFDKVSGTVPFKERPKGKELVKLIEESNVNISLYVEEFSRLGRNTGDVIKTLEWLDEKGVNVNIRNIGLQSRPNGIKNPIWKMISSVMSSLYEMELENIKERTTVGRQVYVQKGGILGRPTLSVETEIDFLKKDSIQQIIKNLKKGFTIREICKIVDCSNKTVIKAKKIAIKHGILLL</sequence>
<evidence type="ECO:0000313" key="2">
    <source>
        <dbReference type="EMBL" id="GGD78996.1"/>
    </source>
</evidence>
<dbReference type="GO" id="GO:0003677">
    <property type="term" value="F:DNA binding"/>
    <property type="evidence" value="ECO:0007669"/>
    <property type="project" value="InterPro"/>
</dbReference>
<reference evidence="2" key="2">
    <citation type="submission" date="2020-09" db="EMBL/GenBank/DDBJ databases">
        <authorList>
            <person name="Sun Q."/>
            <person name="Zhou Y."/>
        </authorList>
    </citation>
    <scope>NUCLEOTIDE SEQUENCE</scope>
    <source>
        <strain evidence="2">CGMCC 1.15958</strain>
    </source>
</reference>
<dbReference type="Proteomes" id="UP000609064">
    <property type="component" value="Unassembled WGS sequence"/>
</dbReference>
<dbReference type="PROSITE" id="PS51736">
    <property type="entry name" value="RECOMBINASES_3"/>
    <property type="match status" value="1"/>
</dbReference>
<dbReference type="SUPFAM" id="SSF53041">
    <property type="entry name" value="Resolvase-like"/>
    <property type="match status" value="1"/>
</dbReference>
<dbReference type="InterPro" id="IPR006119">
    <property type="entry name" value="Resolv_N"/>
</dbReference>
<dbReference type="CDD" id="cd03768">
    <property type="entry name" value="SR_ResInv"/>
    <property type="match status" value="1"/>
</dbReference>
<gene>
    <name evidence="2" type="ORF">GCM10011514_48790</name>
</gene>
<proteinExistence type="predicted"/>
<dbReference type="InterPro" id="IPR036162">
    <property type="entry name" value="Resolvase-like_N_sf"/>
</dbReference>
<feature type="domain" description="Resolvase/invertase-type recombinase catalytic" evidence="1">
    <location>
        <begin position="1"/>
        <end position="142"/>
    </location>
</feature>
<comment type="caution">
    <text evidence="2">The sequence shown here is derived from an EMBL/GenBank/DDBJ whole genome shotgun (WGS) entry which is preliminary data.</text>
</comment>
<name>A0A917DWU1_9BACT</name>
<accession>A0A917DWU1</accession>
<dbReference type="InterPro" id="IPR050639">
    <property type="entry name" value="SSR_resolvase"/>
</dbReference>
<dbReference type="SMART" id="SM00857">
    <property type="entry name" value="Resolvase"/>
    <property type="match status" value="1"/>
</dbReference>
<dbReference type="Gene3D" id="3.40.50.1390">
    <property type="entry name" value="Resolvase, N-terminal catalytic domain"/>
    <property type="match status" value="1"/>
</dbReference>
<protein>
    <recommendedName>
        <fullName evidence="1">Resolvase/invertase-type recombinase catalytic domain-containing protein</fullName>
    </recommendedName>
</protein>
<dbReference type="Pfam" id="PF00239">
    <property type="entry name" value="Resolvase"/>
    <property type="match status" value="1"/>
</dbReference>
<evidence type="ECO:0000259" key="1">
    <source>
        <dbReference type="PROSITE" id="PS51736"/>
    </source>
</evidence>
<reference evidence="2" key="1">
    <citation type="journal article" date="2014" name="Int. J. Syst. Evol. Microbiol.">
        <title>Complete genome sequence of Corynebacterium casei LMG S-19264T (=DSM 44701T), isolated from a smear-ripened cheese.</title>
        <authorList>
            <consortium name="US DOE Joint Genome Institute (JGI-PGF)"/>
            <person name="Walter F."/>
            <person name="Albersmeier A."/>
            <person name="Kalinowski J."/>
            <person name="Ruckert C."/>
        </authorList>
    </citation>
    <scope>NUCLEOTIDE SEQUENCE</scope>
    <source>
        <strain evidence="2">CGMCC 1.15958</strain>
    </source>
</reference>
<dbReference type="PANTHER" id="PTHR30461:SF19">
    <property type="entry name" value="SITE-SPECIFIC RECOMBINASE RESOLVASE FAMILY"/>
    <property type="match status" value="1"/>
</dbReference>
<dbReference type="RefSeq" id="WP_188770437.1">
    <property type="nucleotide sequence ID" value="NZ_BMKK01000014.1"/>
</dbReference>
<dbReference type="GO" id="GO:0000150">
    <property type="term" value="F:DNA strand exchange activity"/>
    <property type="evidence" value="ECO:0007669"/>
    <property type="project" value="InterPro"/>
</dbReference>
<evidence type="ECO:0000313" key="3">
    <source>
        <dbReference type="Proteomes" id="UP000609064"/>
    </source>
</evidence>
<dbReference type="EMBL" id="BMKK01000014">
    <property type="protein sequence ID" value="GGD78996.1"/>
    <property type="molecule type" value="Genomic_DNA"/>
</dbReference>
<dbReference type="AlphaFoldDB" id="A0A917DWU1"/>
<keyword evidence="3" id="KW-1185">Reference proteome</keyword>
<organism evidence="2 3">
    <name type="scientific">Emticicia aquatilis</name>
    <dbReference type="NCBI Taxonomy" id="1537369"/>
    <lineage>
        <taxon>Bacteria</taxon>
        <taxon>Pseudomonadati</taxon>
        <taxon>Bacteroidota</taxon>
        <taxon>Cytophagia</taxon>
        <taxon>Cytophagales</taxon>
        <taxon>Leadbetterellaceae</taxon>
        <taxon>Emticicia</taxon>
    </lineage>
</organism>